<feature type="non-terminal residue" evidence="1">
    <location>
        <position position="212"/>
    </location>
</feature>
<protein>
    <submittedName>
        <fullName evidence="1">Hyperosmolarity resistance protein Ebh</fullName>
    </submittedName>
</protein>
<gene>
    <name evidence="1" type="primary">ebh</name>
    <name evidence="1" type="ORF">EQ812_12615</name>
</gene>
<dbReference type="Proteomes" id="UP000293637">
    <property type="component" value="Unassembled WGS sequence"/>
</dbReference>
<dbReference type="RefSeq" id="WP_131513051.1">
    <property type="nucleotide sequence ID" value="NZ_SCHB01000059.1"/>
</dbReference>
<dbReference type="AlphaFoldDB" id="A0A4Q9W2W1"/>
<sequence length="212" mass="23407">TSEIYIVKAPQPEQVATHTYDNGTFDILPDNSRNSLNPTERVEINYTEKLNGNETQNSFTITKNNNGKWTINNKPNYVEFNQDNGKVVFSANTIKPNSQITITPKAGQGNTENTNPTVIQAPAQHTLTINEIVKEQGQNVTNDDINNAVQVPNKNRVAIKQGNALPTNLAGGSTSHIPVVIYYSDGSSEEATETVRTKVNKTELINARRRLD</sequence>
<dbReference type="EMBL" id="SCHB01000059">
    <property type="protein sequence ID" value="TBW69162.1"/>
    <property type="molecule type" value="Genomic_DNA"/>
</dbReference>
<dbReference type="InterPro" id="IPR026361">
    <property type="entry name" value="Ebh_dom"/>
</dbReference>
<evidence type="ECO:0000313" key="2">
    <source>
        <dbReference type="Proteomes" id="UP000293637"/>
    </source>
</evidence>
<reference evidence="1 2" key="1">
    <citation type="journal article" date="2019" name="Sci. Transl. Med.">
        <title>Quorum sensing between bacterial species on the skin protects against epidermal injury in atopic dermatitis.</title>
        <authorList>
            <person name="Williams M.R."/>
        </authorList>
    </citation>
    <scope>NUCLEOTIDE SEQUENCE [LARGE SCALE GENOMIC DNA]</scope>
    <source>
        <strain evidence="1 2">E7</strain>
    </source>
</reference>
<feature type="non-terminal residue" evidence="1">
    <location>
        <position position="1"/>
    </location>
</feature>
<dbReference type="NCBIfam" id="TIGR04264">
    <property type="entry name" value="hyperosmo_Ebh"/>
    <property type="match status" value="1"/>
</dbReference>
<organism evidence="1 2">
    <name type="scientific">Staphylococcus lugdunensis</name>
    <dbReference type="NCBI Taxonomy" id="28035"/>
    <lineage>
        <taxon>Bacteria</taxon>
        <taxon>Bacillati</taxon>
        <taxon>Bacillota</taxon>
        <taxon>Bacilli</taxon>
        <taxon>Bacillales</taxon>
        <taxon>Staphylococcaceae</taxon>
        <taxon>Staphylococcus</taxon>
    </lineage>
</organism>
<comment type="caution">
    <text evidence="1">The sequence shown here is derived from an EMBL/GenBank/DDBJ whole genome shotgun (WGS) entry which is preliminary data.</text>
</comment>
<name>A0A4Q9W2W1_STALU</name>
<accession>A0A4Q9W2W1</accession>
<evidence type="ECO:0000313" key="1">
    <source>
        <dbReference type="EMBL" id="TBW69162.1"/>
    </source>
</evidence>
<proteinExistence type="predicted"/>